<dbReference type="Pfam" id="PF14344">
    <property type="entry name" value="DUF4397"/>
    <property type="match status" value="2"/>
</dbReference>
<evidence type="ECO:0000259" key="1">
    <source>
        <dbReference type="Pfam" id="PF14344"/>
    </source>
</evidence>
<reference evidence="2 3" key="1">
    <citation type="journal article" date="2019" name="Int. J. Syst. Evol. Microbiol.">
        <title>The Global Catalogue of Microorganisms (GCM) 10K type strain sequencing project: providing services to taxonomists for standard genome sequencing and annotation.</title>
        <authorList>
            <consortium name="The Broad Institute Genomics Platform"/>
            <consortium name="The Broad Institute Genome Sequencing Center for Infectious Disease"/>
            <person name="Wu L."/>
            <person name="Ma J."/>
        </authorList>
    </citation>
    <scope>NUCLEOTIDE SEQUENCE [LARGE SCALE GENOMIC DNA]</scope>
    <source>
        <strain evidence="2 3">CGMCC 1.12237</strain>
    </source>
</reference>
<proteinExistence type="predicted"/>
<name>A0ABD5RFP2_9EURY</name>
<dbReference type="RefSeq" id="WP_227231386.1">
    <property type="nucleotide sequence ID" value="NZ_JAJCVJ010000003.1"/>
</dbReference>
<gene>
    <name evidence="2" type="ORF">ACFPJ5_17985</name>
</gene>
<dbReference type="Proteomes" id="UP001596201">
    <property type="component" value="Unassembled WGS sequence"/>
</dbReference>
<dbReference type="AlphaFoldDB" id="A0ABD5RFP2"/>
<evidence type="ECO:0000313" key="3">
    <source>
        <dbReference type="Proteomes" id="UP001596201"/>
    </source>
</evidence>
<evidence type="ECO:0000313" key="2">
    <source>
        <dbReference type="EMBL" id="MFC5368818.1"/>
    </source>
</evidence>
<dbReference type="EMBL" id="JBHSKX010000004">
    <property type="protein sequence ID" value="MFC5368818.1"/>
    <property type="molecule type" value="Genomic_DNA"/>
</dbReference>
<keyword evidence="3" id="KW-1185">Reference proteome</keyword>
<feature type="domain" description="DUF4397" evidence="1">
    <location>
        <begin position="5"/>
        <end position="120"/>
    </location>
</feature>
<protein>
    <submittedName>
        <fullName evidence="2">DUF4397 domain-containing protein</fullName>
    </submittedName>
</protein>
<comment type="caution">
    <text evidence="2">The sequence shown here is derived from an EMBL/GenBank/DDBJ whole genome shotgun (WGS) entry which is preliminary data.</text>
</comment>
<sequence>MPDDAFVRIGHCSPDAPNVDVRLDGETVIEDVPFRTIGDYQQVPAGSHEVHVLPTGSEESVIETSIDVDAGEQYTALATGTVADENLKLTVLTDEVGEVPSGKAHVRFIHCSPDAPRVTVRVADDGPTLFENVRFRRGTDYTPVDAGTYDIEVLPSGSDEVALSLSGIEFEGATAYSAIAVGLVSEGTLGAELIEDSRMMLEADD</sequence>
<feature type="domain" description="DUF4397" evidence="1">
    <location>
        <begin position="125"/>
        <end position="203"/>
    </location>
</feature>
<dbReference type="InterPro" id="IPR025510">
    <property type="entry name" value="DUF4397"/>
</dbReference>
<organism evidence="2 3">
    <name type="scientific">Salinirubrum litoreum</name>
    <dbReference type="NCBI Taxonomy" id="1126234"/>
    <lineage>
        <taxon>Archaea</taxon>
        <taxon>Methanobacteriati</taxon>
        <taxon>Methanobacteriota</taxon>
        <taxon>Stenosarchaea group</taxon>
        <taxon>Halobacteria</taxon>
        <taxon>Halobacteriales</taxon>
        <taxon>Haloferacaceae</taxon>
        <taxon>Salinirubrum</taxon>
    </lineage>
</organism>
<accession>A0ABD5RFP2</accession>